<feature type="signal peptide" evidence="14">
    <location>
        <begin position="1"/>
        <end position="20"/>
    </location>
</feature>
<comment type="caution">
    <text evidence="16">The sequence shown here is derived from an EMBL/GenBank/DDBJ whole genome shotgun (WGS) entry which is preliminary data.</text>
</comment>
<evidence type="ECO:0000313" key="17">
    <source>
        <dbReference type="Proteomes" id="UP000737018"/>
    </source>
</evidence>
<keyword evidence="8" id="KW-0325">Glycoprotein</keyword>
<dbReference type="InterPro" id="IPR008928">
    <property type="entry name" value="6-hairpin_glycosidase_sf"/>
</dbReference>
<dbReference type="GO" id="GO:0008810">
    <property type="term" value="F:cellulase activity"/>
    <property type="evidence" value="ECO:0007669"/>
    <property type="project" value="UniProtKB-EC"/>
</dbReference>
<sequence>MRKSNVVLLALLVGILQLEATIATVFNFNYGEALDKSLLFFEAQRSGKLPPTQRVTWRADSGLKDGFSQGVDLVGGYYDAGDHVKFGLPMAFSVTMLAWGAIEFSKEITEYNQMENTLWAIRWGTDYFIKAHPQPNVLWGQVGDGASDHYCWERAEDMTTPRNGYKLDANNPGSDLAGETAAALAASAIAFKPYNSSYSNLLLVHAKQVNNFRGLYDDSIPSAKQFYTSSGYSVLLEGKGGAFTNTLMQYQAKADYFACACLQKNDGYNVYKTTGGLLYVREWNNMQYVSSAAFLLAVYSEYLSAANAKLTCPEGLIQPQELLNFAKSQADYILGNNPKSISYIVGYGPNYPTHVHHRGASIASIHILHSVVECVQGFEAWYQNPQGNPNVIYGALVGGPNQNDDFSDDRSNYEETEPTLSGNAPLIGLFAKLQSVKGIPDAPVQFLHSITSTWTIAQSAYYRHKVLIKNTSQKPITDLKLLIEKLSGPLWGLSPTNVKNIYELPLWQKVLNPGAECIFVYIQGGPQAKLSVLSYH</sequence>
<feature type="active site" evidence="12">
    <location>
        <position position="356"/>
    </location>
</feature>
<evidence type="ECO:0000256" key="11">
    <source>
        <dbReference type="ARBA" id="ARBA00023326"/>
    </source>
</evidence>
<keyword evidence="7 14" id="KW-0136">Cellulose degradation</keyword>
<evidence type="ECO:0000256" key="12">
    <source>
        <dbReference type="PROSITE-ProRule" id="PRU10059"/>
    </source>
</evidence>
<dbReference type="InterPro" id="IPR018221">
    <property type="entry name" value="Glyco_hydro_9_His_AS"/>
</dbReference>
<feature type="chain" id="PRO_5035338878" description="Endoglucanase" evidence="14">
    <location>
        <begin position="21"/>
        <end position="536"/>
    </location>
</feature>
<keyword evidence="17" id="KW-1185">Reference proteome</keyword>
<keyword evidence="9 12" id="KW-0119">Carbohydrate metabolism</keyword>
<dbReference type="Pfam" id="PF09478">
    <property type="entry name" value="CBM49"/>
    <property type="match status" value="1"/>
</dbReference>
<keyword evidence="10 12" id="KW-0326">Glycosidase</keyword>
<evidence type="ECO:0000256" key="3">
    <source>
        <dbReference type="ARBA" id="ARBA00007072"/>
    </source>
</evidence>
<accession>A0A8J4R1C6</accession>
<keyword evidence="6 12" id="KW-0378">Hydrolase</keyword>
<keyword evidence="4" id="KW-0964">Secreted</keyword>
<dbReference type="InterPro" id="IPR012341">
    <property type="entry name" value="6hp_glycosidase-like_sf"/>
</dbReference>
<dbReference type="GO" id="GO:0005576">
    <property type="term" value="C:extracellular region"/>
    <property type="evidence" value="ECO:0007669"/>
    <property type="project" value="UniProtKB-SubCell"/>
</dbReference>
<evidence type="ECO:0000256" key="10">
    <source>
        <dbReference type="ARBA" id="ARBA00023295"/>
    </source>
</evidence>
<reference evidence="16" key="1">
    <citation type="submission" date="2020-03" db="EMBL/GenBank/DDBJ databases">
        <title>Castanea mollissima Vanexum genome sequencing.</title>
        <authorList>
            <person name="Staton M."/>
        </authorList>
    </citation>
    <scope>NUCLEOTIDE SEQUENCE</scope>
    <source>
        <tissue evidence="16">Leaf</tissue>
    </source>
</reference>
<comment type="catalytic activity">
    <reaction evidence="1 14">
        <text>Endohydrolysis of (1-&gt;4)-beta-D-glucosidic linkages in cellulose, lichenin and cereal beta-D-glucans.</text>
        <dbReference type="EC" id="3.2.1.4"/>
    </reaction>
</comment>
<dbReference type="SUPFAM" id="SSF48208">
    <property type="entry name" value="Six-hairpin glycosidases"/>
    <property type="match status" value="1"/>
</dbReference>
<dbReference type="InterPro" id="IPR001701">
    <property type="entry name" value="Glyco_hydro_9"/>
</dbReference>
<feature type="active site" evidence="13">
    <location>
        <position position="408"/>
    </location>
</feature>
<dbReference type="InterPro" id="IPR019028">
    <property type="entry name" value="CBM_49"/>
</dbReference>
<comment type="subcellular location">
    <subcellularLocation>
        <location evidence="2">Secreted</location>
    </subcellularLocation>
</comment>
<evidence type="ECO:0000256" key="7">
    <source>
        <dbReference type="ARBA" id="ARBA00023001"/>
    </source>
</evidence>
<evidence type="ECO:0000313" key="16">
    <source>
        <dbReference type="EMBL" id="KAF3957294.1"/>
    </source>
</evidence>
<dbReference type="EMBL" id="JRKL02002864">
    <property type="protein sequence ID" value="KAF3957294.1"/>
    <property type="molecule type" value="Genomic_DNA"/>
</dbReference>
<comment type="similarity">
    <text evidence="3 12 14">Belongs to the glycosyl hydrolase 9 (cellulase E) family.</text>
</comment>
<keyword evidence="11 12" id="KW-0624">Polysaccharide degradation</keyword>
<dbReference type="Proteomes" id="UP000737018">
    <property type="component" value="Unassembled WGS sequence"/>
</dbReference>
<dbReference type="AlphaFoldDB" id="A0A8J4R1C6"/>
<dbReference type="EC" id="3.2.1.4" evidence="14"/>
<evidence type="ECO:0000256" key="8">
    <source>
        <dbReference type="ARBA" id="ARBA00023180"/>
    </source>
</evidence>
<dbReference type="GO" id="GO:0030246">
    <property type="term" value="F:carbohydrate binding"/>
    <property type="evidence" value="ECO:0007669"/>
    <property type="project" value="InterPro"/>
</dbReference>
<dbReference type="Gene3D" id="1.50.10.10">
    <property type="match status" value="2"/>
</dbReference>
<dbReference type="SMART" id="SM01063">
    <property type="entry name" value="CBM49"/>
    <property type="match status" value="1"/>
</dbReference>
<dbReference type="PROSITE" id="PS00592">
    <property type="entry name" value="GH9_2"/>
    <property type="match status" value="1"/>
</dbReference>
<evidence type="ECO:0000256" key="1">
    <source>
        <dbReference type="ARBA" id="ARBA00000966"/>
    </source>
</evidence>
<name>A0A8J4R1C6_9ROSI</name>
<protein>
    <recommendedName>
        <fullName evidence="14">Endoglucanase</fullName>
        <ecNumber evidence="14">3.2.1.4</ecNumber>
    </recommendedName>
</protein>
<evidence type="ECO:0000256" key="13">
    <source>
        <dbReference type="PROSITE-ProRule" id="PRU10060"/>
    </source>
</evidence>
<dbReference type="PANTHER" id="PTHR22298">
    <property type="entry name" value="ENDO-1,4-BETA-GLUCANASE"/>
    <property type="match status" value="1"/>
</dbReference>
<evidence type="ECO:0000256" key="5">
    <source>
        <dbReference type="ARBA" id="ARBA00022729"/>
    </source>
</evidence>
<dbReference type="Pfam" id="PF00759">
    <property type="entry name" value="Glyco_hydro_9"/>
    <property type="match status" value="2"/>
</dbReference>
<evidence type="ECO:0000256" key="4">
    <source>
        <dbReference type="ARBA" id="ARBA00022525"/>
    </source>
</evidence>
<evidence type="ECO:0000256" key="2">
    <source>
        <dbReference type="ARBA" id="ARBA00004613"/>
    </source>
</evidence>
<evidence type="ECO:0000259" key="15">
    <source>
        <dbReference type="SMART" id="SM01063"/>
    </source>
</evidence>
<evidence type="ECO:0000256" key="9">
    <source>
        <dbReference type="ARBA" id="ARBA00023277"/>
    </source>
</evidence>
<feature type="domain" description="Carbohydrate binding" evidence="15">
    <location>
        <begin position="444"/>
        <end position="524"/>
    </location>
</feature>
<organism evidence="16 17">
    <name type="scientific">Castanea mollissima</name>
    <name type="common">Chinese chestnut</name>
    <dbReference type="NCBI Taxonomy" id="60419"/>
    <lineage>
        <taxon>Eukaryota</taxon>
        <taxon>Viridiplantae</taxon>
        <taxon>Streptophyta</taxon>
        <taxon>Embryophyta</taxon>
        <taxon>Tracheophyta</taxon>
        <taxon>Spermatophyta</taxon>
        <taxon>Magnoliopsida</taxon>
        <taxon>eudicotyledons</taxon>
        <taxon>Gunneridae</taxon>
        <taxon>Pentapetalae</taxon>
        <taxon>rosids</taxon>
        <taxon>fabids</taxon>
        <taxon>Fagales</taxon>
        <taxon>Fagaceae</taxon>
        <taxon>Castanea</taxon>
    </lineage>
</organism>
<keyword evidence="5 14" id="KW-0732">Signal</keyword>
<proteinExistence type="inferred from homology"/>
<feature type="active site" evidence="13">
    <location>
        <position position="417"/>
    </location>
</feature>
<dbReference type="PROSITE" id="PS00698">
    <property type="entry name" value="GH9_3"/>
    <property type="match status" value="1"/>
</dbReference>
<dbReference type="GO" id="GO:0030245">
    <property type="term" value="P:cellulose catabolic process"/>
    <property type="evidence" value="ECO:0007669"/>
    <property type="project" value="UniProtKB-KW"/>
</dbReference>
<evidence type="ECO:0000256" key="14">
    <source>
        <dbReference type="RuleBase" id="RU361166"/>
    </source>
</evidence>
<dbReference type="OrthoDB" id="10257085at2759"/>
<gene>
    <name evidence="16" type="ORF">CMV_017683</name>
</gene>
<dbReference type="InterPro" id="IPR033126">
    <property type="entry name" value="Glyco_hydro_9_Asp/Glu_AS"/>
</dbReference>
<evidence type="ECO:0000256" key="6">
    <source>
        <dbReference type="ARBA" id="ARBA00022801"/>
    </source>
</evidence>